<feature type="domain" description="SGNH hydrolase-type esterase" evidence="2">
    <location>
        <begin position="61"/>
        <end position="224"/>
    </location>
</feature>
<keyword evidence="4" id="KW-1185">Reference proteome</keyword>
<dbReference type="PANTHER" id="PTHR30383">
    <property type="entry name" value="THIOESTERASE 1/PROTEASE 1/LYSOPHOSPHOLIPASE L1"/>
    <property type="match status" value="1"/>
</dbReference>
<sequence precursor="true">MNRFAMSLLAGFLLASLVSANDAAPAKKAKSNTTTASKQARKNPAYAEVVDDPSLPRVLLIGDSISIGYTLPVREKLMGKANIHRIKTNGGPTTRGVASIDSWLGDGNWDLIHFNWGIHDVVKREKGGPNRVPLKEYTKNLESLTDRLKETGATLVWATTTPIPDGVVEPVVILDSDVQAYNAAAAKIMMKKNIATDDLYSFAKPQLEKIQRKANVHFTPEGSKVLGEQVANHIEKTLKEARKK</sequence>
<organism evidence="3 4">
    <name type="scientific">Kolteria novifilia</name>
    <dbReference type="NCBI Taxonomy" id="2527975"/>
    <lineage>
        <taxon>Bacteria</taxon>
        <taxon>Pseudomonadati</taxon>
        <taxon>Planctomycetota</taxon>
        <taxon>Planctomycetia</taxon>
        <taxon>Kolteriales</taxon>
        <taxon>Kolteriaceae</taxon>
        <taxon>Kolteria</taxon>
    </lineage>
</organism>
<dbReference type="AlphaFoldDB" id="A0A518B919"/>
<name>A0A518B919_9BACT</name>
<accession>A0A518B919</accession>
<dbReference type="Pfam" id="PF13472">
    <property type="entry name" value="Lipase_GDSL_2"/>
    <property type="match status" value="1"/>
</dbReference>
<dbReference type="EMBL" id="CP036279">
    <property type="protein sequence ID" value="QDU63478.1"/>
    <property type="molecule type" value="Genomic_DNA"/>
</dbReference>
<feature type="signal peptide" evidence="1">
    <location>
        <begin position="1"/>
        <end position="20"/>
    </location>
</feature>
<dbReference type="PANTHER" id="PTHR30383:SF26">
    <property type="entry name" value="SGNH HYDROLASE-TYPE ESTERASE DOMAIN-CONTAINING PROTEIN"/>
    <property type="match status" value="1"/>
</dbReference>
<dbReference type="KEGG" id="knv:Pan216_43580"/>
<dbReference type="InterPro" id="IPR051532">
    <property type="entry name" value="Ester_Hydrolysis_Enzymes"/>
</dbReference>
<dbReference type="CDD" id="cd00229">
    <property type="entry name" value="SGNH_hydrolase"/>
    <property type="match status" value="1"/>
</dbReference>
<gene>
    <name evidence="3" type="ORF">Pan216_43580</name>
</gene>
<dbReference type="InterPro" id="IPR036514">
    <property type="entry name" value="SGNH_hydro_sf"/>
</dbReference>
<dbReference type="RefSeq" id="WP_419192793.1">
    <property type="nucleotide sequence ID" value="NZ_CP036279.1"/>
</dbReference>
<evidence type="ECO:0000256" key="1">
    <source>
        <dbReference type="SAM" id="SignalP"/>
    </source>
</evidence>
<protein>
    <recommendedName>
        <fullName evidence="2">SGNH hydrolase-type esterase domain-containing protein</fullName>
    </recommendedName>
</protein>
<dbReference type="InterPro" id="IPR013830">
    <property type="entry name" value="SGNH_hydro"/>
</dbReference>
<evidence type="ECO:0000259" key="2">
    <source>
        <dbReference type="Pfam" id="PF13472"/>
    </source>
</evidence>
<keyword evidence="1" id="KW-0732">Signal</keyword>
<evidence type="ECO:0000313" key="3">
    <source>
        <dbReference type="EMBL" id="QDU63478.1"/>
    </source>
</evidence>
<dbReference type="Gene3D" id="3.40.50.1110">
    <property type="entry name" value="SGNH hydrolase"/>
    <property type="match status" value="1"/>
</dbReference>
<dbReference type="Proteomes" id="UP000317093">
    <property type="component" value="Chromosome"/>
</dbReference>
<evidence type="ECO:0000313" key="4">
    <source>
        <dbReference type="Proteomes" id="UP000317093"/>
    </source>
</evidence>
<reference evidence="3 4" key="1">
    <citation type="submission" date="2019-02" db="EMBL/GenBank/DDBJ databases">
        <title>Deep-cultivation of Planctomycetes and their phenomic and genomic characterization uncovers novel biology.</title>
        <authorList>
            <person name="Wiegand S."/>
            <person name="Jogler M."/>
            <person name="Boedeker C."/>
            <person name="Pinto D."/>
            <person name="Vollmers J."/>
            <person name="Rivas-Marin E."/>
            <person name="Kohn T."/>
            <person name="Peeters S.H."/>
            <person name="Heuer A."/>
            <person name="Rast P."/>
            <person name="Oberbeckmann S."/>
            <person name="Bunk B."/>
            <person name="Jeske O."/>
            <person name="Meyerdierks A."/>
            <person name="Storesund J.E."/>
            <person name="Kallscheuer N."/>
            <person name="Luecker S."/>
            <person name="Lage O.M."/>
            <person name="Pohl T."/>
            <person name="Merkel B.J."/>
            <person name="Hornburger P."/>
            <person name="Mueller R.-W."/>
            <person name="Bruemmer F."/>
            <person name="Labrenz M."/>
            <person name="Spormann A.M."/>
            <person name="Op den Camp H."/>
            <person name="Overmann J."/>
            <person name="Amann R."/>
            <person name="Jetten M.S.M."/>
            <person name="Mascher T."/>
            <person name="Medema M.H."/>
            <person name="Devos D.P."/>
            <person name="Kaster A.-K."/>
            <person name="Ovreas L."/>
            <person name="Rohde M."/>
            <person name="Galperin M.Y."/>
            <person name="Jogler C."/>
        </authorList>
    </citation>
    <scope>NUCLEOTIDE SEQUENCE [LARGE SCALE GENOMIC DNA]</scope>
    <source>
        <strain evidence="3 4">Pan216</strain>
    </source>
</reference>
<dbReference type="GO" id="GO:0004622">
    <property type="term" value="F:phosphatidylcholine lysophospholipase activity"/>
    <property type="evidence" value="ECO:0007669"/>
    <property type="project" value="TreeGrafter"/>
</dbReference>
<feature type="chain" id="PRO_5021910609" description="SGNH hydrolase-type esterase domain-containing protein" evidence="1">
    <location>
        <begin position="21"/>
        <end position="244"/>
    </location>
</feature>
<dbReference type="SUPFAM" id="SSF52266">
    <property type="entry name" value="SGNH hydrolase"/>
    <property type="match status" value="1"/>
</dbReference>
<proteinExistence type="predicted"/>